<accession>A0A8J3GGB2</accession>
<dbReference type="InterPro" id="IPR046358">
    <property type="entry name" value="Flagellin_C"/>
</dbReference>
<dbReference type="RefSeq" id="WP_189487880.1">
    <property type="nucleotide sequence ID" value="NZ_BMZO01000002.1"/>
</dbReference>
<dbReference type="GO" id="GO:0005576">
    <property type="term" value="C:extracellular region"/>
    <property type="evidence" value="ECO:0007669"/>
    <property type="project" value="UniProtKB-SubCell"/>
</dbReference>
<organism evidence="6 7">
    <name type="scientific">Limoniibacter endophyticus</name>
    <dbReference type="NCBI Taxonomy" id="1565040"/>
    <lineage>
        <taxon>Bacteria</taxon>
        <taxon>Pseudomonadati</taxon>
        <taxon>Pseudomonadota</taxon>
        <taxon>Alphaproteobacteria</taxon>
        <taxon>Hyphomicrobiales</taxon>
        <taxon>Bartonellaceae</taxon>
        <taxon>Limoniibacter</taxon>
    </lineage>
</organism>
<evidence type="ECO:0000313" key="7">
    <source>
        <dbReference type="Proteomes" id="UP000641137"/>
    </source>
</evidence>
<gene>
    <name evidence="6" type="ORF">GCM10010136_06470</name>
</gene>
<keyword evidence="7" id="KW-1185">Reference proteome</keyword>
<proteinExistence type="inferred from homology"/>
<name>A0A8J3GGB2_9HYPH</name>
<reference evidence="6" key="2">
    <citation type="submission" date="2020-09" db="EMBL/GenBank/DDBJ databases">
        <authorList>
            <person name="Sun Q."/>
            <person name="Kim S."/>
        </authorList>
    </citation>
    <scope>NUCLEOTIDE SEQUENCE</scope>
    <source>
        <strain evidence="6">KCTC 42097</strain>
    </source>
</reference>
<feature type="domain" description="Flagellin N-terminal" evidence="4">
    <location>
        <begin position="6"/>
        <end position="140"/>
    </location>
</feature>
<evidence type="ECO:0000259" key="5">
    <source>
        <dbReference type="Pfam" id="PF00700"/>
    </source>
</evidence>
<keyword evidence="6" id="KW-0966">Cell projection</keyword>
<evidence type="ECO:0000256" key="2">
    <source>
        <dbReference type="ARBA" id="ARBA00023143"/>
    </source>
</evidence>
<dbReference type="GO" id="GO:0005198">
    <property type="term" value="F:structural molecule activity"/>
    <property type="evidence" value="ECO:0007669"/>
    <property type="project" value="UniProtKB-UniRule"/>
</dbReference>
<keyword evidence="3" id="KW-0964">Secreted</keyword>
<dbReference type="Proteomes" id="UP000641137">
    <property type="component" value="Unassembled WGS sequence"/>
</dbReference>
<feature type="domain" description="Flagellin C-terminal" evidence="5">
    <location>
        <begin position="272"/>
        <end position="348"/>
    </location>
</feature>
<dbReference type="AlphaFoldDB" id="A0A8J3GGB2"/>
<dbReference type="EMBL" id="BMZO01000002">
    <property type="protein sequence ID" value="GHC64481.1"/>
    <property type="molecule type" value="Genomic_DNA"/>
</dbReference>
<dbReference type="Pfam" id="PF00700">
    <property type="entry name" value="Flagellin_C"/>
    <property type="match status" value="1"/>
</dbReference>
<comment type="function">
    <text evidence="3">Flagellin is the subunit protein which polymerizes to form the filaments of bacterial flagella.</text>
</comment>
<evidence type="ECO:0000313" key="6">
    <source>
        <dbReference type="EMBL" id="GHC64481.1"/>
    </source>
</evidence>
<sequence length="349" mass="37426">MKASYVSSSAISEALRYSLSRMQKDLVQNQQEATLGRHADVGLALGASTGQAVSLRRDTDRLNSLLNANSQATNRLEATQASLTVAQEASTKFLTTLTAATGGNVHRSVLAAEAKSTLAQLTDALNTSINGQFIFAGINTDAKPVADFNDPNSQARQAFETAFETRFGFAMDDPQVATIPAEDIVSFVDTEVNELFMGDGWGEHVSSASDQLISARISLNETADVSVSANEDAIRQMMMGVVTITLLADTPLSTDAMKAVTDRSLEQFGGVVGEIGQLQSRTGIIQNRVNSASTRVESQVQVFQAMTLDLESVDPYEAATKVNDLLTQIDVAYALTARIQNLSLLNHLR</sequence>
<evidence type="ECO:0000256" key="1">
    <source>
        <dbReference type="ARBA" id="ARBA00005709"/>
    </source>
</evidence>
<dbReference type="Gene3D" id="1.20.1330.10">
    <property type="entry name" value="f41 fragment of flagellin, N-terminal domain"/>
    <property type="match status" value="1"/>
</dbReference>
<evidence type="ECO:0000259" key="4">
    <source>
        <dbReference type="Pfam" id="PF00669"/>
    </source>
</evidence>
<evidence type="ECO:0000256" key="3">
    <source>
        <dbReference type="RuleBase" id="RU362073"/>
    </source>
</evidence>
<keyword evidence="6" id="KW-0282">Flagellum</keyword>
<keyword evidence="2 3" id="KW-0975">Bacterial flagellum</keyword>
<dbReference type="PANTHER" id="PTHR42792">
    <property type="entry name" value="FLAGELLIN"/>
    <property type="match status" value="1"/>
</dbReference>
<comment type="caution">
    <text evidence="6">The sequence shown here is derived from an EMBL/GenBank/DDBJ whole genome shotgun (WGS) entry which is preliminary data.</text>
</comment>
<comment type="similarity">
    <text evidence="1 3">Belongs to the bacterial flagellin family.</text>
</comment>
<protein>
    <recommendedName>
        <fullName evidence="3">Flagellin</fullName>
    </recommendedName>
</protein>
<dbReference type="InterPro" id="IPR001492">
    <property type="entry name" value="Flagellin"/>
</dbReference>
<dbReference type="PANTHER" id="PTHR42792:SF1">
    <property type="entry name" value="FLAGELLAR HOOK-ASSOCIATED PROTEIN 3"/>
    <property type="match status" value="1"/>
</dbReference>
<dbReference type="NCBIfam" id="NF004669">
    <property type="entry name" value="PRK06008.1"/>
    <property type="match status" value="1"/>
</dbReference>
<reference evidence="6" key="1">
    <citation type="journal article" date="2014" name="Int. J. Syst. Evol. Microbiol.">
        <title>Complete genome sequence of Corynebacterium casei LMG S-19264T (=DSM 44701T), isolated from a smear-ripened cheese.</title>
        <authorList>
            <consortium name="US DOE Joint Genome Institute (JGI-PGF)"/>
            <person name="Walter F."/>
            <person name="Albersmeier A."/>
            <person name="Kalinowski J."/>
            <person name="Ruckert C."/>
        </authorList>
    </citation>
    <scope>NUCLEOTIDE SEQUENCE</scope>
    <source>
        <strain evidence="6">KCTC 42097</strain>
    </source>
</reference>
<dbReference type="Pfam" id="PF00669">
    <property type="entry name" value="Flagellin_N"/>
    <property type="match status" value="1"/>
</dbReference>
<keyword evidence="6" id="KW-0969">Cilium</keyword>
<dbReference type="SUPFAM" id="SSF64518">
    <property type="entry name" value="Phase 1 flagellin"/>
    <property type="match status" value="1"/>
</dbReference>
<comment type="subcellular location">
    <subcellularLocation>
        <location evidence="3">Secreted</location>
    </subcellularLocation>
    <subcellularLocation>
        <location evidence="3">Bacterial flagellum</location>
    </subcellularLocation>
</comment>
<dbReference type="GO" id="GO:0009288">
    <property type="term" value="C:bacterial-type flagellum"/>
    <property type="evidence" value="ECO:0007669"/>
    <property type="project" value="UniProtKB-SubCell"/>
</dbReference>
<dbReference type="InterPro" id="IPR001029">
    <property type="entry name" value="Flagellin_N"/>
</dbReference>